<dbReference type="STRING" id="339866.GCA_001418255_02327"/>
<feature type="signal peptide" evidence="7">
    <location>
        <begin position="1"/>
        <end position="23"/>
    </location>
</feature>
<comment type="catalytic activity">
    <reaction evidence="1">
        <text>[protein]-peptidylproline (omega=180) = [protein]-peptidylproline (omega=0)</text>
        <dbReference type="Rhea" id="RHEA:16237"/>
        <dbReference type="Rhea" id="RHEA-COMP:10747"/>
        <dbReference type="Rhea" id="RHEA-COMP:10748"/>
        <dbReference type="ChEBI" id="CHEBI:83833"/>
        <dbReference type="ChEBI" id="CHEBI:83834"/>
        <dbReference type="EC" id="5.2.1.8"/>
    </reaction>
</comment>
<dbReference type="GO" id="GO:0003755">
    <property type="term" value="F:peptidyl-prolyl cis-trans isomerase activity"/>
    <property type="evidence" value="ECO:0007669"/>
    <property type="project" value="UniProtKB-KW"/>
</dbReference>
<dbReference type="Gene3D" id="1.10.8.1040">
    <property type="match status" value="1"/>
</dbReference>
<keyword evidence="10" id="KW-1185">Reference proteome</keyword>
<evidence type="ECO:0000256" key="5">
    <source>
        <dbReference type="ARBA" id="ARBA00023235"/>
    </source>
</evidence>
<protein>
    <recommendedName>
        <fullName evidence="3">peptidylprolyl isomerase</fullName>
        <ecNumber evidence="3">5.2.1.8</ecNumber>
    </recommendedName>
</protein>
<comment type="similarity">
    <text evidence="2">Belongs to the PpiC/parvulin rotamase family.</text>
</comment>
<gene>
    <name evidence="9" type="ORF">Ga0061069_10899</name>
</gene>
<evidence type="ECO:0000256" key="1">
    <source>
        <dbReference type="ARBA" id="ARBA00000971"/>
    </source>
</evidence>
<evidence type="ECO:0000256" key="6">
    <source>
        <dbReference type="PROSITE-ProRule" id="PRU00278"/>
    </source>
</evidence>
<dbReference type="PANTHER" id="PTHR47245:SF2">
    <property type="entry name" value="PEPTIDYL-PROLYL CIS-TRANS ISOMERASE HP_0175-RELATED"/>
    <property type="match status" value="1"/>
</dbReference>
<organism evidence="9 10">
    <name type="scientific">Thiomonas bhubaneswarensis</name>
    <dbReference type="NCBI Taxonomy" id="339866"/>
    <lineage>
        <taxon>Bacteria</taxon>
        <taxon>Pseudomonadati</taxon>
        <taxon>Pseudomonadota</taxon>
        <taxon>Betaproteobacteria</taxon>
        <taxon>Burkholderiales</taxon>
        <taxon>Thiomonas</taxon>
    </lineage>
</organism>
<dbReference type="Pfam" id="PF13623">
    <property type="entry name" value="SurA_N_2"/>
    <property type="match status" value="1"/>
</dbReference>
<evidence type="ECO:0000256" key="3">
    <source>
        <dbReference type="ARBA" id="ARBA00013194"/>
    </source>
</evidence>
<evidence type="ECO:0000256" key="7">
    <source>
        <dbReference type="SAM" id="SignalP"/>
    </source>
</evidence>
<sequence>MFKLSRILTATAMSCALAAPVWAQNIATVNGKPIPQSLADSVANSMAKQQGQPVTPQLKDMVKNELINREVMVQEADKLGLDKDQTVQDEIRISRQNILIRALFNAYLQKHPVTDAQIKAKYDEFAKKFGNTEYKAQHILVPSEKEAQDIIAQLKKGAKFSELAKKYSKDTGSAANGGDLGWSTPSNYVPPFAKALEALKPGQYTQTPVQSQFGWHIIKLDATRPAKPPTLEQLKPQIQAELQREEITKYQDELRAKAKITE</sequence>
<dbReference type="AlphaFoldDB" id="A0A0K6I746"/>
<reference evidence="10" key="1">
    <citation type="submission" date="2015-08" db="EMBL/GenBank/DDBJ databases">
        <authorList>
            <person name="Varghese N."/>
        </authorList>
    </citation>
    <scope>NUCLEOTIDE SEQUENCE [LARGE SCALE GENOMIC DNA]</scope>
    <source>
        <strain evidence="10">DSM 18181</strain>
    </source>
</reference>
<dbReference type="InterPro" id="IPR023058">
    <property type="entry name" value="PPIase_PpiC_CS"/>
</dbReference>
<feature type="domain" description="PpiC" evidence="8">
    <location>
        <begin position="131"/>
        <end position="222"/>
    </location>
</feature>
<keyword evidence="7" id="KW-0732">Signal</keyword>
<dbReference type="EC" id="5.2.1.8" evidence="3"/>
<dbReference type="Proteomes" id="UP000183649">
    <property type="component" value="Unassembled WGS sequence"/>
</dbReference>
<dbReference type="InterPro" id="IPR000297">
    <property type="entry name" value="PPIase_PpiC"/>
</dbReference>
<dbReference type="SUPFAM" id="SSF54534">
    <property type="entry name" value="FKBP-like"/>
    <property type="match status" value="1"/>
</dbReference>
<dbReference type="InterPro" id="IPR050245">
    <property type="entry name" value="PrsA_foldase"/>
</dbReference>
<accession>A0A0K6I746</accession>
<proteinExistence type="inferred from homology"/>
<dbReference type="PANTHER" id="PTHR47245">
    <property type="entry name" value="PEPTIDYLPROLYL ISOMERASE"/>
    <property type="match status" value="1"/>
</dbReference>
<evidence type="ECO:0000256" key="2">
    <source>
        <dbReference type="ARBA" id="ARBA00007656"/>
    </source>
</evidence>
<keyword evidence="5 6" id="KW-0413">Isomerase</keyword>
<dbReference type="RefSeq" id="WP_055451184.1">
    <property type="nucleotide sequence ID" value="NZ_CYHF01000008.1"/>
</dbReference>
<dbReference type="Gene3D" id="3.10.50.40">
    <property type="match status" value="1"/>
</dbReference>
<dbReference type="EMBL" id="CYHF01000008">
    <property type="protein sequence ID" value="CUA98950.1"/>
    <property type="molecule type" value="Genomic_DNA"/>
</dbReference>
<dbReference type="InterPro" id="IPR046357">
    <property type="entry name" value="PPIase_dom_sf"/>
</dbReference>
<dbReference type="PROSITE" id="PS50198">
    <property type="entry name" value="PPIC_PPIASE_2"/>
    <property type="match status" value="1"/>
</dbReference>
<dbReference type="Pfam" id="PF00639">
    <property type="entry name" value="Rotamase"/>
    <property type="match status" value="1"/>
</dbReference>
<keyword evidence="4 6" id="KW-0697">Rotamase</keyword>
<name>A0A0K6I746_9BURK</name>
<evidence type="ECO:0000313" key="10">
    <source>
        <dbReference type="Proteomes" id="UP000183649"/>
    </source>
</evidence>
<evidence type="ECO:0000313" key="9">
    <source>
        <dbReference type="EMBL" id="CUA98950.1"/>
    </source>
</evidence>
<dbReference type="OrthoDB" id="14196at2"/>
<dbReference type="PROSITE" id="PS01096">
    <property type="entry name" value="PPIC_PPIASE_1"/>
    <property type="match status" value="1"/>
</dbReference>
<feature type="chain" id="PRO_5007775547" description="peptidylprolyl isomerase" evidence="7">
    <location>
        <begin position="24"/>
        <end position="262"/>
    </location>
</feature>
<evidence type="ECO:0000256" key="4">
    <source>
        <dbReference type="ARBA" id="ARBA00023110"/>
    </source>
</evidence>
<evidence type="ECO:0000259" key="8">
    <source>
        <dbReference type="PROSITE" id="PS50198"/>
    </source>
</evidence>